<feature type="region of interest" description="Disordered" evidence="1">
    <location>
        <begin position="66"/>
        <end position="90"/>
    </location>
</feature>
<name>A0AAW0ZLL8_9HYME</name>
<organism evidence="2 3">
    <name type="scientific">Tetragonisca angustula</name>
    <dbReference type="NCBI Taxonomy" id="166442"/>
    <lineage>
        <taxon>Eukaryota</taxon>
        <taxon>Metazoa</taxon>
        <taxon>Ecdysozoa</taxon>
        <taxon>Arthropoda</taxon>
        <taxon>Hexapoda</taxon>
        <taxon>Insecta</taxon>
        <taxon>Pterygota</taxon>
        <taxon>Neoptera</taxon>
        <taxon>Endopterygota</taxon>
        <taxon>Hymenoptera</taxon>
        <taxon>Apocrita</taxon>
        <taxon>Aculeata</taxon>
        <taxon>Apoidea</taxon>
        <taxon>Anthophila</taxon>
        <taxon>Apidae</taxon>
        <taxon>Tetragonisca</taxon>
    </lineage>
</organism>
<evidence type="ECO:0000313" key="3">
    <source>
        <dbReference type="Proteomes" id="UP001432146"/>
    </source>
</evidence>
<protein>
    <submittedName>
        <fullName evidence="2">Uncharacterized protein</fullName>
    </submittedName>
</protein>
<sequence length="90" mass="10096">MHASDGECTPCSVLASEAWRNSIGTMRGREKYRAGRCQGDAGRQRGEHQESVTLCKRERIKRQAGGDLEGKYVNEGRDLRGKERRNSTIS</sequence>
<feature type="compositionally biased region" description="Basic and acidic residues" evidence="1">
    <location>
        <begin position="68"/>
        <end position="90"/>
    </location>
</feature>
<dbReference type="EMBL" id="JAWNGG020000188">
    <property type="protein sequence ID" value="KAK9297626.1"/>
    <property type="molecule type" value="Genomic_DNA"/>
</dbReference>
<accession>A0AAW0ZLL8</accession>
<comment type="caution">
    <text evidence="2">The sequence shown here is derived from an EMBL/GenBank/DDBJ whole genome shotgun (WGS) entry which is preliminary data.</text>
</comment>
<feature type="region of interest" description="Disordered" evidence="1">
    <location>
        <begin position="30"/>
        <end position="51"/>
    </location>
</feature>
<proteinExistence type="predicted"/>
<keyword evidence="3" id="KW-1185">Reference proteome</keyword>
<evidence type="ECO:0000313" key="2">
    <source>
        <dbReference type="EMBL" id="KAK9297626.1"/>
    </source>
</evidence>
<evidence type="ECO:0000256" key="1">
    <source>
        <dbReference type="SAM" id="MobiDB-lite"/>
    </source>
</evidence>
<gene>
    <name evidence="2" type="ORF">QLX08_008763</name>
</gene>
<dbReference type="AlphaFoldDB" id="A0AAW0ZLL8"/>
<reference evidence="2 3" key="1">
    <citation type="submission" date="2024-05" db="EMBL/GenBank/DDBJ databases">
        <title>The nuclear and mitochondrial genome assemblies of Tetragonisca angustula (Apidae: Meliponini), a tiny yet remarkable pollinator in the Neotropics.</title>
        <authorList>
            <person name="Ferrari R."/>
            <person name="Ricardo P.C."/>
            <person name="Dias F.C."/>
            <person name="Araujo N.S."/>
            <person name="Soares D.O."/>
            <person name="Zhou Q.-S."/>
            <person name="Zhu C.-D."/>
            <person name="Coutinho L."/>
            <person name="Airas M.C."/>
            <person name="Batista T.M."/>
        </authorList>
    </citation>
    <scope>NUCLEOTIDE SEQUENCE [LARGE SCALE GENOMIC DNA]</scope>
    <source>
        <strain evidence="2">ASF017062</strain>
        <tissue evidence="2">Abdomen</tissue>
    </source>
</reference>
<dbReference type="Proteomes" id="UP001432146">
    <property type="component" value="Unassembled WGS sequence"/>
</dbReference>